<keyword evidence="1" id="KW-0999">Mitochondrion inner membrane</keyword>
<keyword evidence="1" id="KW-1015">Disulfide bond</keyword>
<dbReference type="Gene3D" id="1.10.287.810">
    <property type="entry name" value="Mitochondrial import inner membrane translocase subunit tim13 like domains"/>
    <property type="match status" value="1"/>
</dbReference>
<evidence type="ECO:0000313" key="3">
    <source>
        <dbReference type="EMBL" id="CAD2218340.1"/>
    </source>
</evidence>
<dbReference type="InterPro" id="IPR004217">
    <property type="entry name" value="Tim10-like"/>
</dbReference>
<keyword evidence="1" id="KW-0653">Protein transport</keyword>
<dbReference type="InterPro" id="IPR035427">
    <property type="entry name" value="Tim10-like_dom_sf"/>
</dbReference>
<evidence type="ECO:0000259" key="2">
    <source>
        <dbReference type="Pfam" id="PF02953"/>
    </source>
</evidence>
<gene>
    <name evidence="3" type="ORF">ADEAN_000582800</name>
</gene>
<sequence>MNLNVKQESFRIETVMCNLRNECFDFCVKDLSTNELNSTELDCVDKCSWRYLTTHKIISTAIERNEKSKGKR</sequence>
<evidence type="ECO:0000256" key="1">
    <source>
        <dbReference type="RuleBase" id="RU367043"/>
    </source>
</evidence>
<keyword evidence="1" id="KW-0811">Translocation</keyword>
<dbReference type="GO" id="GO:0015031">
    <property type="term" value="P:protein transport"/>
    <property type="evidence" value="ECO:0007669"/>
    <property type="project" value="UniProtKB-KW"/>
</dbReference>
<keyword evidence="1" id="KW-0472">Membrane</keyword>
<protein>
    <recommendedName>
        <fullName evidence="1">Mitochondrial import inner membrane translocase subunit</fullName>
    </recommendedName>
</protein>
<dbReference type="EMBL" id="LR877155">
    <property type="protein sequence ID" value="CAD2218340.1"/>
    <property type="molecule type" value="Genomic_DNA"/>
</dbReference>
<comment type="similarity">
    <text evidence="1">Belongs to the small Tim family.</text>
</comment>
<comment type="function">
    <text evidence="1">Mitochondrial intermembrane chaperone that participates in the import and insertion of some multi-pass transmembrane proteins into the mitochondrial inner membrane. Also required for the transfer of beta-barrel precursors from the TOM complex to the sorting and assembly machinery (SAM complex) of the outer membrane. Acts as a chaperone-like protein that protects the hydrophobic precursors from aggregation and guide them through the mitochondrial intermembrane space.</text>
</comment>
<dbReference type="Proteomes" id="UP000515908">
    <property type="component" value="Chromosome 11"/>
</dbReference>
<name>A0A7G2CEP0_9TRYP</name>
<feature type="domain" description="Tim10-like" evidence="2">
    <location>
        <begin position="6"/>
        <end position="62"/>
    </location>
</feature>
<reference evidence="3 4" key="1">
    <citation type="submission" date="2020-08" db="EMBL/GenBank/DDBJ databases">
        <authorList>
            <person name="Newling K."/>
            <person name="Davey J."/>
            <person name="Forrester S."/>
        </authorList>
    </citation>
    <scope>NUCLEOTIDE SEQUENCE [LARGE SCALE GENOMIC DNA]</scope>
    <source>
        <strain evidence="4">Crithidia deanei Carvalho (ATCC PRA-265)</strain>
    </source>
</reference>
<keyword evidence="1" id="KW-0143">Chaperone</keyword>
<evidence type="ECO:0000313" key="4">
    <source>
        <dbReference type="Proteomes" id="UP000515908"/>
    </source>
</evidence>
<accession>A0A7G2CEP0</accession>
<dbReference type="Pfam" id="PF02953">
    <property type="entry name" value="zf-Tim10_DDP"/>
    <property type="match status" value="1"/>
</dbReference>
<proteinExistence type="inferred from homology"/>
<dbReference type="VEuPathDB" id="TriTrypDB:ADEAN_000582800"/>
<organism evidence="3 4">
    <name type="scientific">Angomonas deanei</name>
    <dbReference type="NCBI Taxonomy" id="59799"/>
    <lineage>
        <taxon>Eukaryota</taxon>
        <taxon>Discoba</taxon>
        <taxon>Euglenozoa</taxon>
        <taxon>Kinetoplastea</taxon>
        <taxon>Metakinetoplastina</taxon>
        <taxon>Trypanosomatida</taxon>
        <taxon>Trypanosomatidae</taxon>
        <taxon>Strigomonadinae</taxon>
        <taxon>Angomonas</taxon>
    </lineage>
</organism>
<comment type="subunit">
    <text evidence="1">Heterohexamer.</text>
</comment>
<dbReference type="OrthoDB" id="274922at2759"/>
<keyword evidence="4" id="KW-1185">Reference proteome</keyword>
<keyword evidence="1" id="KW-0813">Transport</keyword>
<comment type="domain">
    <text evidence="1">The twin CX3C motif contains 4 conserved Cys residues that form 2 disulfide bonds in the mitochondrial intermembrane space.</text>
</comment>
<keyword evidence="1" id="KW-0496">Mitochondrion</keyword>
<comment type="subcellular location">
    <subcellularLocation>
        <location evidence="1">Mitochondrion inner membrane</location>
        <topology evidence="1">Peripheral membrane protein</topology>
        <orientation evidence="1">Intermembrane side</orientation>
    </subcellularLocation>
</comment>
<dbReference type="SUPFAM" id="SSF144122">
    <property type="entry name" value="Tim10-like"/>
    <property type="match status" value="1"/>
</dbReference>
<dbReference type="GO" id="GO:0005743">
    <property type="term" value="C:mitochondrial inner membrane"/>
    <property type="evidence" value="ECO:0007669"/>
    <property type="project" value="UniProtKB-SubCell"/>
</dbReference>
<dbReference type="AlphaFoldDB" id="A0A7G2CEP0"/>